<sequence length="76" mass="8300">MLRNPKRLHLSSLEQARSFERALLSCHRTASKGCLSHALPTHMALILPFASSDNPAHSLSTMALSTICQGWEKQGG</sequence>
<dbReference type="AlphaFoldDB" id="A0A8C0GEM8"/>
<name>A0A8C0GEM8_CHEAB</name>
<dbReference type="Ensembl" id="ENSCABT00000007367.1">
    <property type="protein sequence ID" value="ENSCABP00000006740.1"/>
    <property type="gene ID" value="ENSCABG00000005103.1"/>
</dbReference>
<protein>
    <submittedName>
        <fullName evidence="1">Uncharacterized protein</fullName>
    </submittedName>
</protein>
<evidence type="ECO:0000313" key="1">
    <source>
        <dbReference type="Ensembl" id="ENSCABP00000006740.1"/>
    </source>
</evidence>
<reference evidence="1" key="1">
    <citation type="submission" date="2025-08" db="UniProtKB">
        <authorList>
            <consortium name="Ensembl"/>
        </authorList>
    </citation>
    <scope>IDENTIFICATION</scope>
</reference>
<accession>A0A8C0GEM8</accession>
<dbReference type="Proteomes" id="UP000694404">
    <property type="component" value="Unplaced"/>
</dbReference>
<organism evidence="1 2">
    <name type="scientific">Chelonoidis abingdonii</name>
    <name type="common">Abingdon island giant tortoise</name>
    <name type="synonym">Testudo abingdonii</name>
    <dbReference type="NCBI Taxonomy" id="106734"/>
    <lineage>
        <taxon>Eukaryota</taxon>
        <taxon>Metazoa</taxon>
        <taxon>Chordata</taxon>
        <taxon>Craniata</taxon>
        <taxon>Vertebrata</taxon>
        <taxon>Euteleostomi</taxon>
        <taxon>Archelosauria</taxon>
        <taxon>Testudinata</taxon>
        <taxon>Testudines</taxon>
        <taxon>Cryptodira</taxon>
        <taxon>Durocryptodira</taxon>
        <taxon>Testudinoidea</taxon>
        <taxon>Testudinidae</taxon>
        <taxon>Chelonoidis</taxon>
    </lineage>
</organism>
<keyword evidence="2" id="KW-1185">Reference proteome</keyword>
<proteinExistence type="predicted"/>
<evidence type="ECO:0000313" key="2">
    <source>
        <dbReference type="Proteomes" id="UP000694404"/>
    </source>
</evidence>
<reference evidence="1" key="2">
    <citation type="submission" date="2025-09" db="UniProtKB">
        <authorList>
            <consortium name="Ensembl"/>
        </authorList>
    </citation>
    <scope>IDENTIFICATION</scope>
</reference>